<evidence type="ECO:0000256" key="12">
    <source>
        <dbReference type="ARBA" id="ARBA00023136"/>
    </source>
</evidence>
<reference evidence="20" key="1">
    <citation type="journal article" date="2022" name="bioRxiv">
        <title>Sequencing and chromosome-scale assembly of the giantPleurodeles waltlgenome.</title>
        <authorList>
            <person name="Brown T."/>
            <person name="Elewa A."/>
            <person name="Iarovenko S."/>
            <person name="Subramanian E."/>
            <person name="Araus A.J."/>
            <person name="Petzold A."/>
            <person name="Susuki M."/>
            <person name="Suzuki K.-i.T."/>
            <person name="Hayashi T."/>
            <person name="Toyoda A."/>
            <person name="Oliveira C."/>
            <person name="Osipova E."/>
            <person name="Leigh N.D."/>
            <person name="Simon A."/>
            <person name="Yun M.H."/>
        </authorList>
    </citation>
    <scope>NUCLEOTIDE SEQUENCE</scope>
    <source>
        <strain evidence="20">20211129_DDA</strain>
        <tissue evidence="20">Liver</tissue>
    </source>
</reference>
<keyword evidence="13" id="KW-0407">Ion channel</keyword>
<comment type="similarity">
    <text evidence="2">Belongs to the potassium channel KCNE family.</text>
</comment>
<keyword evidence="7" id="KW-0631">Potassium channel</keyword>
<sequence length="124" mass="14563">MFLADMSMLQNFTQVLEDTFKNVFEKYMNELQSNTTKKNKEIREKLSAENFDYVILYLMVMIGIFAFIIVAILVSTVKSKRREHSEDPYHTYIKEEWTENKNLDLKGTVHENSWAKKFPGPAAT</sequence>
<keyword evidence="11" id="KW-0406">Ion transport</keyword>
<dbReference type="PANTHER" id="PTHR15282:SF8">
    <property type="entry name" value="POTASSIUM VOLTAGE-GATED CHANNEL SUBFAMILY E MEMBER 2"/>
    <property type="match status" value="1"/>
</dbReference>
<keyword evidence="5" id="KW-0633">Potassium transport</keyword>
<dbReference type="AlphaFoldDB" id="A0AAV7NE51"/>
<evidence type="ECO:0000256" key="13">
    <source>
        <dbReference type="ARBA" id="ARBA00023303"/>
    </source>
</evidence>
<dbReference type="Proteomes" id="UP001066276">
    <property type="component" value="Chromosome 8"/>
</dbReference>
<dbReference type="EMBL" id="JANPWB010000012">
    <property type="protein sequence ID" value="KAJ1113155.1"/>
    <property type="molecule type" value="Genomic_DNA"/>
</dbReference>
<evidence type="ECO:0000256" key="17">
    <source>
        <dbReference type="ARBA" id="ARBA00042904"/>
    </source>
</evidence>
<proteinExistence type="inferred from homology"/>
<comment type="caution">
    <text evidence="20">The sequence shown here is derived from an EMBL/GenBank/DDBJ whole genome shotgun (WGS) entry which is preliminary data.</text>
</comment>
<keyword evidence="6 19" id="KW-0812">Transmembrane</keyword>
<evidence type="ECO:0000256" key="1">
    <source>
        <dbReference type="ARBA" id="ARBA00004251"/>
    </source>
</evidence>
<feature type="transmembrane region" description="Helical" evidence="19">
    <location>
        <begin position="54"/>
        <end position="74"/>
    </location>
</feature>
<evidence type="ECO:0000256" key="7">
    <source>
        <dbReference type="ARBA" id="ARBA00022826"/>
    </source>
</evidence>
<keyword evidence="8" id="KW-0851">Voltage-gated channel</keyword>
<dbReference type="GO" id="GO:0005251">
    <property type="term" value="F:delayed rectifier potassium channel activity"/>
    <property type="evidence" value="ECO:0007669"/>
    <property type="project" value="TreeGrafter"/>
</dbReference>
<dbReference type="GO" id="GO:0016324">
    <property type="term" value="C:apical plasma membrane"/>
    <property type="evidence" value="ECO:0007669"/>
    <property type="project" value="UniProtKB-SubCell"/>
</dbReference>
<dbReference type="InterPro" id="IPR000369">
    <property type="entry name" value="K_chnl_KCNE"/>
</dbReference>
<dbReference type="GO" id="GO:0097623">
    <property type="term" value="P:potassium ion export across plasma membrane"/>
    <property type="evidence" value="ECO:0007669"/>
    <property type="project" value="TreeGrafter"/>
</dbReference>
<evidence type="ECO:0000256" key="6">
    <source>
        <dbReference type="ARBA" id="ARBA00022692"/>
    </source>
</evidence>
<comment type="subcellular location">
    <subcellularLocation>
        <location evidence="14">Apical cell membrane</location>
        <topology evidence="14">Single-pass membrane protein</topology>
    </subcellularLocation>
    <subcellularLocation>
        <location evidence="1">Cell membrane</location>
        <topology evidence="1">Single-pass type I membrane protein</topology>
    </subcellularLocation>
</comment>
<keyword evidence="4" id="KW-1003">Cell membrane</keyword>
<dbReference type="GO" id="GO:0008076">
    <property type="term" value="C:voltage-gated potassium channel complex"/>
    <property type="evidence" value="ECO:0007669"/>
    <property type="project" value="TreeGrafter"/>
</dbReference>
<dbReference type="PANTHER" id="PTHR15282">
    <property type="entry name" value="POTASSIUM VOLTAGE-GATED CHANNEL SUBFAMILY E MEMBER 1, 3"/>
    <property type="match status" value="1"/>
</dbReference>
<organism evidence="20 21">
    <name type="scientific">Pleurodeles waltl</name>
    <name type="common">Iberian ribbed newt</name>
    <dbReference type="NCBI Taxonomy" id="8319"/>
    <lineage>
        <taxon>Eukaryota</taxon>
        <taxon>Metazoa</taxon>
        <taxon>Chordata</taxon>
        <taxon>Craniata</taxon>
        <taxon>Vertebrata</taxon>
        <taxon>Euteleostomi</taxon>
        <taxon>Amphibia</taxon>
        <taxon>Batrachia</taxon>
        <taxon>Caudata</taxon>
        <taxon>Salamandroidea</taxon>
        <taxon>Salamandridae</taxon>
        <taxon>Pleurodelinae</taxon>
        <taxon>Pleurodeles</taxon>
    </lineage>
</organism>
<evidence type="ECO:0000256" key="3">
    <source>
        <dbReference type="ARBA" id="ARBA00022448"/>
    </source>
</evidence>
<evidence type="ECO:0000256" key="19">
    <source>
        <dbReference type="SAM" id="Phobius"/>
    </source>
</evidence>
<evidence type="ECO:0000256" key="15">
    <source>
        <dbReference type="ARBA" id="ARBA00039513"/>
    </source>
</evidence>
<evidence type="ECO:0000313" key="21">
    <source>
        <dbReference type="Proteomes" id="UP001066276"/>
    </source>
</evidence>
<keyword evidence="10 19" id="KW-1133">Transmembrane helix</keyword>
<keyword evidence="21" id="KW-1185">Reference proteome</keyword>
<gene>
    <name evidence="20" type="ORF">NDU88_001410</name>
</gene>
<evidence type="ECO:0000313" key="20">
    <source>
        <dbReference type="EMBL" id="KAJ1113155.1"/>
    </source>
</evidence>
<dbReference type="Pfam" id="PF02060">
    <property type="entry name" value="ISK_Channel"/>
    <property type="match status" value="1"/>
</dbReference>
<evidence type="ECO:0000256" key="18">
    <source>
        <dbReference type="ARBA" id="ARBA00042937"/>
    </source>
</evidence>
<name>A0AAV7NE51_PLEWA</name>
<dbReference type="GO" id="GO:0044325">
    <property type="term" value="F:transmembrane transporter binding"/>
    <property type="evidence" value="ECO:0007669"/>
    <property type="project" value="TreeGrafter"/>
</dbReference>
<evidence type="ECO:0000256" key="10">
    <source>
        <dbReference type="ARBA" id="ARBA00022989"/>
    </source>
</evidence>
<evidence type="ECO:0000256" key="4">
    <source>
        <dbReference type="ARBA" id="ARBA00022475"/>
    </source>
</evidence>
<evidence type="ECO:0000256" key="16">
    <source>
        <dbReference type="ARBA" id="ARBA00041657"/>
    </source>
</evidence>
<keyword evidence="9" id="KW-0630">Potassium</keyword>
<keyword evidence="3" id="KW-0813">Transport</keyword>
<evidence type="ECO:0000256" key="11">
    <source>
        <dbReference type="ARBA" id="ARBA00023065"/>
    </source>
</evidence>
<keyword evidence="12 19" id="KW-0472">Membrane</keyword>
<evidence type="ECO:0000256" key="5">
    <source>
        <dbReference type="ARBA" id="ARBA00022538"/>
    </source>
</evidence>
<dbReference type="GO" id="GO:0086091">
    <property type="term" value="P:regulation of heart rate by cardiac conduction"/>
    <property type="evidence" value="ECO:0007669"/>
    <property type="project" value="TreeGrafter"/>
</dbReference>
<evidence type="ECO:0000256" key="8">
    <source>
        <dbReference type="ARBA" id="ARBA00022882"/>
    </source>
</evidence>
<accession>A0AAV7NE51</accession>
<dbReference type="GO" id="GO:0060307">
    <property type="term" value="P:regulation of ventricular cardiac muscle cell membrane repolarization"/>
    <property type="evidence" value="ECO:0007669"/>
    <property type="project" value="TreeGrafter"/>
</dbReference>
<evidence type="ECO:0000256" key="9">
    <source>
        <dbReference type="ARBA" id="ARBA00022958"/>
    </source>
</evidence>
<evidence type="ECO:0000256" key="14">
    <source>
        <dbReference type="ARBA" id="ARBA00037861"/>
    </source>
</evidence>
<dbReference type="GO" id="GO:0015459">
    <property type="term" value="F:potassium channel regulator activity"/>
    <property type="evidence" value="ECO:0007669"/>
    <property type="project" value="TreeGrafter"/>
</dbReference>
<evidence type="ECO:0000256" key="2">
    <source>
        <dbReference type="ARBA" id="ARBA00005688"/>
    </source>
</evidence>
<protein>
    <recommendedName>
        <fullName evidence="15">Potassium voltage-gated channel subfamily E member 2</fullName>
    </recommendedName>
    <alternativeName>
        <fullName evidence="16">MinK-related peptide 1</fullName>
    </alternativeName>
    <alternativeName>
        <fullName evidence="17">Minimum potassium ion channel-related peptide 1</fullName>
    </alternativeName>
    <alternativeName>
        <fullName evidence="18">Potassium channel subunit beta MiRP1</fullName>
    </alternativeName>
</protein>
<dbReference type="GO" id="GO:1902282">
    <property type="term" value="F:voltage-gated potassium channel activity involved in ventricular cardiac muscle cell action potential repolarization"/>
    <property type="evidence" value="ECO:0007669"/>
    <property type="project" value="TreeGrafter"/>
</dbReference>